<evidence type="ECO:0000256" key="4">
    <source>
        <dbReference type="ARBA" id="ARBA00022723"/>
    </source>
</evidence>
<gene>
    <name evidence="11" type="ORF">F8C76_06885</name>
</gene>
<keyword evidence="9" id="KW-1133">Transmembrane helix</keyword>
<dbReference type="SUPFAM" id="SSF56219">
    <property type="entry name" value="DNase I-like"/>
    <property type="match status" value="1"/>
</dbReference>
<dbReference type="Gene3D" id="3.60.10.10">
    <property type="entry name" value="Endonuclease/exonuclease/phosphatase"/>
    <property type="match status" value="1"/>
</dbReference>
<evidence type="ECO:0000256" key="7">
    <source>
        <dbReference type="ARBA" id="ARBA00022842"/>
    </source>
</evidence>
<dbReference type="InterPro" id="IPR036691">
    <property type="entry name" value="Endo/exonu/phosph_ase_sf"/>
</dbReference>
<feature type="transmembrane region" description="Helical" evidence="9">
    <location>
        <begin position="69"/>
        <end position="87"/>
    </location>
</feature>
<dbReference type="RefSeq" id="WP_152131040.1">
    <property type="nucleotide sequence ID" value="NZ_WELG01000001.1"/>
</dbReference>
<feature type="transmembrane region" description="Helical" evidence="9">
    <location>
        <begin position="12"/>
        <end position="34"/>
    </location>
</feature>
<keyword evidence="7" id="KW-0460">Magnesium</keyword>
<name>A0A6I1E5V9_9FLAO</name>
<dbReference type="GO" id="GO:0006281">
    <property type="term" value="P:DNA repair"/>
    <property type="evidence" value="ECO:0007669"/>
    <property type="project" value="UniProtKB-KW"/>
</dbReference>
<evidence type="ECO:0000256" key="2">
    <source>
        <dbReference type="ARBA" id="ARBA00001946"/>
    </source>
</evidence>
<dbReference type="InterPro" id="IPR005135">
    <property type="entry name" value="Endo/exonuclease/phosphatase"/>
</dbReference>
<dbReference type="GO" id="GO:0046872">
    <property type="term" value="F:metal ion binding"/>
    <property type="evidence" value="ECO:0007669"/>
    <property type="project" value="UniProtKB-KW"/>
</dbReference>
<dbReference type="OrthoDB" id="635146at2"/>
<comment type="cofactor">
    <cofactor evidence="1">
        <name>Mn(2+)</name>
        <dbReference type="ChEBI" id="CHEBI:29035"/>
    </cofactor>
</comment>
<evidence type="ECO:0000256" key="1">
    <source>
        <dbReference type="ARBA" id="ARBA00001936"/>
    </source>
</evidence>
<dbReference type="PANTHER" id="PTHR15822:SF4">
    <property type="entry name" value="TYROSYL-DNA PHOSPHODIESTERASE 2"/>
    <property type="match status" value="1"/>
</dbReference>
<dbReference type="CDD" id="cd09084">
    <property type="entry name" value="EEP-2"/>
    <property type="match status" value="1"/>
</dbReference>
<keyword evidence="8" id="KW-0234">DNA repair</keyword>
<keyword evidence="6" id="KW-0378">Hydrolase</keyword>
<dbReference type="PANTHER" id="PTHR15822">
    <property type="entry name" value="TRAF AND TNF RECEPTOR-ASSOCIATED PROTEIN"/>
    <property type="match status" value="1"/>
</dbReference>
<keyword evidence="9" id="KW-0812">Transmembrane</keyword>
<dbReference type="AlphaFoldDB" id="A0A6I1E5V9"/>
<keyword evidence="11" id="KW-0255">Endonuclease</keyword>
<proteinExistence type="predicted"/>
<evidence type="ECO:0000256" key="3">
    <source>
        <dbReference type="ARBA" id="ARBA00022722"/>
    </source>
</evidence>
<dbReference type="Pfam" id="PF03372">
    <property type="entry name" value="Exo_endo_phos"/>
    <property type="match status" value="1"/>
</dbReference>
<dbReference type="GO" id="GO:0004519">
    <property type="term" value="F:endonuclease activity"/>
    <property type="evidence" value="ECO:0007669"/>
    <property type="project" value="UniProtKB-KW"/>
</dbReference>
<dbReference type="EMBL" id="WELG01000001">
    <property type="protein sequence ID" value="KAB7531211.1"/>
    <property type="molecule type" value="Genomic_DNA"/>
</dbReference>
<accession>A0A6I1E5V9</accession>
<keyword evidence="5" id="KW-0227">DNA damage</keyword>
<dbReference type="InterPro" id="IPR051547">
    <property type="entry name" value="TDP2-like"/>
</dbReference>
<evidence type="ECO:0000313" key="12">
    <source>
        <dbReference type="Proteomes" id="UP000429785"/>
    </source>
</evidence>
<protein>
    <submittedName>
        <fullName evidence="11">Endonuclease</fullName>
    </submittedName>
</protein>
<feature type="domain" description="Endonuclease/exonuclease/phosphatase" evidence="10">
    <location>
        <begin position="104"/>
        <end position="331"/>
    </location>
</feature>
<keyword evidence="3" id="KW-0540">Nuclease</keyword>
<comment type="cofactor">
    <cofactor evidence="2">
        <name>Mg(2+)</name>
        <dbReference type="ChEBI" id="CHEBI:18420"/>
    </cofactor>
</comment>
<reference evidence="11 12" key="1">
    <citation type="submission" date="2019-10" db="EMBL/GenBank/DDBJ databases">
        <title>Muricauda olearia CL-SS4 JCM15563 genome.</title>
        <authorList>
            <person name="Liu L."/>
        </authorList>
    </citation>
    <scope>NUCLEOTIDE SEQUENCE [LARGE SCALE GENOMIC DNA]</scope>
    <source>
        <strain evidence="11 12">CL-SS4</strain>
    </source>
</reference>
<keyword evidence="9" id="KW-0472">Membrane</keyword>
<sequence length="344" mass="39669">MKKSTSILNRVVYAINILIAFLLLVTCLSSYLSFQILPLFSALSLFVPFLFMLNMLFLGYWAVKRKRKLWVSLIALLIGYFGFGPFYKMGDEAGEPTSSSLKVMTYNVWGFNKYGWMKDPNIGDRIISFVKENDPDILCIQEHSRIRYRQLDQYPYRSETPYETPRSVQAIFSKYPILGNGSLDLPETANNIIYADILYMNDTVRVYNLHLQSFSIVPRAETLSDGDESEKNYKRLVRTFAKQLEQAKIFAVHMDNSPYPNIVCGDFNNTQFSNVYKIVKGDMQDSFLERGKGFGRTYNLLGFPIRIDYILADSDFEIVSHQNFNEKLSDHYPVMATLQLGSDQ</sequence>
<evidence type="ECO:0000256" key="6">
    <source>
        <dbReference type="ARBA" id="ARBA00022801"/>
    </source>
</evidence>
<evidence type="ECO:0000313" key="11">
    <source>
        <dbReference type="EMBL" id="KAB7531211.1"/>
    </source>
</evidence>
<evidence type="ECO:0000256" key="5">
    <source>
        <dbReference type="ARBA" id="ARBA00022763"/>
    </source>
</evidence>
<dbReference type="GO" id="GO:0016787">
    <property type="term" value="F:hydrolase activity"/>
    <property type="evidence" value="ECO:0007669"/>
    <property type="project" value="UniProtKB-KW"/>
</dbReference>
<feature type="transmembrane region" description="Helical" evidence="9">
    <location>
        <begin position="40"/>
        <end position="62"/>
    </location>
</feature>
<dbReference type="Proteomes" id="UP000429785">
    <property type="component" value="Unassembled WGS sequence"/>
</dbReference>
<evidence type="ECO:0000256" key="9">
    <source>
        <dbReference type="SAM" id="Phobius"/>
    </source>
</evidence>
<evidence type="ECO:0000259" key="10">
    <source>
        <dbReference type="Pfam" id="PF03372"/>
    </source>
</evidence>
<keyword evidence="4" id="KW-0479">Metal-binding</keyword>
<comment type="caution">
    <text evidence="11">The sequence shown here is derived from an EMBL/GenBank/DDBJ whole genome shotgun (WGS) entry which is preliminary data.</text>
</comment>
<organism evidence="11 12">
    <name type="scientific">Flagellimonas olearia</name>
    <dbReference type="NCBI Taxonomy" id="552546"/>
    <lineage>
        <taxon>Bacteria</taxon>
        <taxon>Pseudomonadati</taxon>
        <taxon>Bacteroidota</taxon>
        <taxon>Flavobacteriia</taxon>
        <taxon>Flavobacteriales</taxon>
        <taxon>Flavobacteriaceae</taxon>
        <taxon>Flagellimonas</taxon>
    </lineage>
</organism>
<evidence type="ECO:0000256" key="8">
    <source>
        <dbReference type="ARBA" id="ARBA00023204"/>
    </source>
</evidence>